<evidence type="ECO:0000256" key="2">
    <source>
        <dbReference type="SAM" id="MobiDB-lite"/>
    </source>
</evidence>
<dbReference type="RefSeq" id="XP_004992327.1">
    <property type="nucleotide sequence ID" value="XM_004992270.1"/>
</dbReference>
<dbReference type="OrthoDB" id="247013at2759"/>
<dbReference type="STRING" id="946362.F2UF74"/>
<dbReference type="InterPro" id="IPR027799">
    <property type="entry name" value="Rtf2_RING-finger"/>
</dbReference>
<evidence type="ECO:0000313" key="4">
    <source>
        <dbReference type="Proteomes" id="UP000007799"/>
    </source>
</evidence>
<gene>
    <name evidence="3" type="ORF">PTSG_06927</name>
</gene>
<protein>
    <submittedName>
        <fullName evidence="3">Uncharacterized protein</fullName>
    </submittedName>
</protein>
<feature type="region of interest" description="Disordered" evidence="2">
    <location>
        <begin position="191"/>
        <end position="284"/>
    </location>
</feature>
<evidence type="ECO:0000313" key="3">
    <source>
        <dbReference type="EMBL" id="EGD75274.1"/>
    </source>
</evidence>
<dbReference type="eggNOG" id="KOG3113">
    <property type="taxonomic scope" value="Eukaryota"/>
</dbReference>
<dbReference type="CDD" id="cd16653">
    <property type="entry name" value="RING-like_Rtf2"/>
    <property type="match status" value="1"/>
</dbReference>
<sequence>MGADGGTIPTRDELVKVKKKDVKEDPSIKWAAKWKHCAVSSQPLREPIVACELGQLFNKEDLMKALLAIKDKSMERPAELKHVKKLKDVHELNLRPVTHSSSSSSTRVRGVGLDDDQEVQFECPITGVPMNGRHRFVYPVTCGCVISERALREIPTATCLVCSKPFTAEDIVVLNPEQEEMKEMALNMKARRERAKAAKKAAKSAGAPAPSSSSSSSAAQQAVAGEDGDKDGTSAGNGFTREEMERFRREAEVIKRRARHADEQKRKQAKVNGGKPAETSATADLGLDSDALKWALSSKSVAQRPGASDTMKKLFHSSSKRDMNQYKTFTSRTGYSMSHTWG</sequence>
<proteinExistence type="inferred from homology"/>
<dbReference type="GeneID" id="16072886"/>
<evidence type="ECO:0000256" key="1">
    <source>
        <dbReference type="ARBA" id="ARBA00009885"/>
    </source>
</evidence>
<dbReference type="InterPro" id="IPR006735">
    <property type="entry name" value="Rtf2"/>
</dbReference>
<feature type="compositionally biased region" description="Basic residues" evidence="2">
    <location>
        <begin position="191"/>
        <end position="202"/>
    </location>
</feature>
<keyword evidence="4" id="KW-1185">Reference proteome</keyword>
<comment type="similarity">
    <text evidence="1">Belongs to the rtf2 family.</text>
</comment>
<dbReference type="KEGG" id="sre:PTSG_06927"/>
<accession>F2UF74</accession>
<dbReference type="EMBL" id="GL832971">
    <property type="protein sequence ID" value="EGD75274.1"/>
    <property type="molecule type" value="Genomic_DNA"/>
</dbReference>
<organism evidence="4">
    <name type="scientific">Salpingoeca rosetta (strain ATCC 50818 / BSB-021)</name>
    <dbReference type="NCBI Taxonomy" id="946362"/>
    <lineage>
        <taxon>Eukaryota</taxon>
        <taxon>Choanoflagellata</taxon>
        <taxon>Craspedida</taxon>
        <taxon>Salpingoecidae</taxon>
        <taxon>Salpingoeca</taxon>
    </lineage>
</organism>
<dbReference type="Proteomes" id="UP000007799">
    <property type="component" value="Unassembled WGS sequence"/>
</dbReference>
<dbReference type="PANTHER" id="PTHR12775">
    <property type="entry name" value="PROTEIN C20ORF43 HOMOLOG"/>
    <property type="match status" value="1"/>
</dbReference>
<dbReference type="GO" id="GO:0006274">
    <property type="term" value="P:DNA replication termination"/>
    <property type="evidence" value="ECO:0007669"/>
    <property type="project" value="TreeGrafter"/>
</dbReference>
<feature type="compositionally biased region" description="Low complexity" evidence="2">
    <location>
        <begin position="203"/>
        <end position="225"/>
    </location>
</feature>
<dbReference type="FunCoup" id="F2UF74">
    <property type="interactions" value="1687"/>
</dbReference>
<dbReference type="AlphaFoldDB" id="F2UF74"/>
<dbReference type="Pfam" id="PF04641">
    <property type="entry name" value="Rtf2"/>
    <property type="match status" value="1"/>
</dbReference>
<dbReference type="GO" id="GO:0005634">
    <property type="term" value="C:nucleus"/>
    <property type="evidence" value="ECO:0007669"/>
    <property type="project" value="TreeGrafter"/>
</dbReference>
<dbReference type="PANTHER" id="PTHR12775:SF0">
    <property type="entry name" value="REPLICATION TERMINATION FACTOR 2"/>
    <property type="match status" value="1"/>
</dbReference>
<dbReference type="InParanoid" id="F2UF74"/>
<feature type="compositionally biased region" description="Basic and acidic residues" evidence="2">
    <location>
        <begin position="240"/>
        <end position="266"/>
    </location>
</feature>
<reference evidence="3" key="1">
    <citation type="submission" date="2009-08" db="EMBL/GenBank/DDBJ databases">
        <title>Annotation of Salpingoeca rosetta.</title>
        <authorList>
            <consortium name="The Broad Institute Genome Sequencing Platform"/>
            <person name="Russ C."/>
            <person name="Cuomo C."/>
            <person name="Burger G."/>
            <person name="Gray M.W."/>
            <person name="Holland P.W.H."/>
            <person name="King N."/>
            <person name="Lang F.B.F."/>
            <person name="Roger A.J."/>
            <person name="Ruiz-Trillo I."/>
            <person name="Young S.K."/>
            <person name="Zeng Q."/>
            <person name="Gargeya S."/>
            <person name="Alvarado L."/>
            <person name="Berlin A."/>
            <person name="Chapman S.B."/>
            <person name="Chen Z."/>
            <person name="Freedman E."/>
            <person name="Gellesch M."/>
            <person name="Goldberg J."/>
            <person name="Griggs A."/>
            <person name="Gujja S."/>
            <person name="Heilman E."/>
            <person name="Heiman D."/>
            <person name="Howarth C."/>
            <person name="Mehta T."/>
            <person name="Neiman D."/>
            <person name="Pearson M."/>
            <person name="Roberts A."/>
            <person name="Saif S."/>
            <person name="Shea T."/>
            <person name="Shenoy N."/>
            <person name="Sisk P."/>
            <person name="Stolte C."/>
            <person name="Sykes S."/>
            <person name="White J."/>
            <person name="Yandava C."/>
            <person name="Haas B."/>
            <person name="Nusbaum C."/>
            <person name="Birren B."/>
        </authorList>
    </citation>
    <scope>NUCLEOTIDE SEQUENCE [LARGE SCALE GENOMIC DNA]</scope>
    <source>
        <strain evidence="3">ATCC 50818</strain>
    </source>
</reference>
<name>F2UF74_SALR5</name>
<dbReference type="OMA" id="PNTQIRE"/>